<proteinExistence type="predicted"/>
<gene>
    <name evidence="1" type="ORF">METZ01_LOCUS162574</name>
</gene>
<organism evidence="1">
    <name type="scientific">marine metagenome</name>
    <dbReference type="NCBI Taxonomy" id="408172"/>
    <lineage>
        <taxon>unclassified sequences</taxon>
        <taxon>metagenomes</taxon>
        <taxon>ecological metagenomes</taxon>
    </lineage>
</organism>
<dbReference type="AlphaFoldDB" id="A0A382B7B7"/>
<accession>A0A382B7B7</accession>
<sequence length="108" mass="11303">MARYMIQASYSTQGIADLVSNPQDRAAAVRPLVERLGGKLESFDFAFGDFDAVVILEVPDNVAAASIAMAVGASGAISSLKTTVLVSMEEAMEAMRQASGVDYRSPGA</sequence>
<protein>
    <recommendedName>
        <fullName evidence="2">GYD domain-containing protein</fullName>
    </recommendedName>
</protein>
<evidence type="ECO:0008006" key="2">
    <source>
        <dbReference type="Google" id="ProtNLM"/>
    </source>
</evidence>
<dbReference type="Pfam" id="PF08734">
    <property type="entry name" value="GYD"/>
    <property type="match status" value="1"/>
</dbReference>
<dbReference type="InterPro" id="IPR014845">
    <property type="entry name" value="GYD/TTHA1554"/>
</dbReference>
<name>A0A382B7B7_9ZZZZ</name>
<reference evidence="1" key="1">
    <citation type="submission" date="2018-05" db="EMBL/GenBank/DDBJ databases">
        <authorList>
            <person name="Lanie J.A."/>
            <person name="Ng W.-L."/>
            <person name="Kazmierczak K.M."/>
            <person name="Andrzejewski T.M."/>
            <person name="Davidsen T.M."/>
            <person name="Wayne K.J."/>
            <person name="Tettelin H."/>
            <person name="Glass J.I."/>
            <person name="Rusch D."/>
            <person name="Podicherti R."/>
            <person name="Tsui H.-C.T."/>
            <person name="Winkler M.E."/>
        </authorList>
    </citation>
    <scope>NUCLEOTIDE SEQUENCE</scope>
</reference>
<dbReference type="EMBL" id="UINC01028551">
    <property type="protein sequence ID" value="SVB09720.1"/>
    <property type="molecule type" value="Genomic_DNA"/>
</dbReference>
<evidence type="ECO:0000313" key="1">
    <source>
        <dbReference type="EMBL" id="SVB09720.1"/>
    </source>
</evidence>